<dbReference type="AlphaFoldDB" id="A0A8J2K0P5"/>
<feature type="region of interest" description="Disordered" evidence="1">
    <location>
        <begin position="33"/>
        <end position="66"/>
    </location>
</feature>
<name>A0A8J2K0P5_9HEXA</name>
<dbReference type="EMBL" id="CAJVCH010151516">
    <property type="protein sequence ID" value="CAG7727644.1"/>
    <property type="molecule type" value="Genomic_DNA"/>
</dbReference>
<comment type="caution">
    <text evidence="2">The sequence shown here is derived from an EMBL/GenBank/DDBJ whole genome shotgun (WGS) entry which is preliminary data.</text>
</comment>
<keyword evidence="3" id="KW-1185">Reference proteome</keyword>
<gene>
    <name evidence="2" type="ORF">AFUS01_LOCUS16475</name>
</gene>
<feature type="compositionally biased region" description="Basic and acidic residues" evidence="1">
    <location>
        <begin position="39"/>
        <end position="51"/>
    </location>
</feature>
<proteinExistence type="predicted"/>
<evidence type="ECO:0000313" key="3">
    <source>
        <dbReference type="Proteomes" id="UP000708208"/>
    </source>
</evidence>
<evidence type="ECO:0000256" key="1">
    <source>
        <dbReference type="SAM" id="MobiDB-lite"/>
    </source>
</evidence>
<accession>A0A8J2K0P5</accession>
<sequence length="117" mass="13153">MFNPRIIVNTRQSMVGSHMKNTPEGVIFPEVETSTYITDSKREPHRTNEMRTRRKPPISLSARSSGNDFNRRLMGRVSATLVLLTFVQWSRAESPGTTTFPTTTAASIKLVAPLFID</sequence>
<evidence type="ECO:0000313" key="2">
    <source>
        <dbReference type="EMBL" id="CAG7727644.1"/>
    </source>
</evidence>
<dbReference type="Proteomes" id="UP000708208">
    <property type="component" value="Unassembled WGS sequence"/>
</dbReference>
<reference evidence="2" key="1">
    <citation type="submission" date="2021-06" db="EMBL/GenBank/DDBJ databases">
        <authorList>
            <person name="Hodson N. C."/>
            <person name="Mongue J. A."/>
            <person name="Jaron S. K."/>
        </authorList>
    </citation>
    <scope>NUCLEOTIDE SEQUENCE</scope>
</reference>
<organism evidence="2 3">
    <name type="scientific">Allacma fusca</name>
    <dbReference type="NCBI Taxonomy" id="39272"/>
    <lineage>
        <taxon>Eukaryota</taxon>
        <taxon>Metazoa</taxon>
        <taxon>Ecdysozoa</taxon>
        <taxon>Arthropoda</taxon>
        <taxon>Hexapoda</taxon>
        <taxon>Collembola</taxon>
        <taxon>Symphypleona</taxon>
        <taxon>Sminthuridae</taxon>
        <taxon>Allacma</taxon>
    </lineage>
</organism>
<protein>
    <submittedName>
        <fullName evidence="2">Uncharacterized protein</fullName>
    </submittedName>
</protein>